<evidence type="ECO:0000256" key="1">
    <source>
        <dbReference type="ARBA" id="ARBA00009437"/>
    </source>
</evidence>
<dbReference type="SUPFAM" id="SSF53850">
    <property type="entry name" value="Periplasmic binding protein-like II"/>
    <property type="match status" value="1"/>
</dbReference>
<evidence type="ECO:0000256" key="4">
    <source>
        <dbReference type="ARBA" id="ARBA00023163"/>
    </source>
</evidence>
<keyword evidence="2" id="KW-0805">Transcription regulation</keyword>
<dbReference type="STRING" id="1685379.AVO45_14495"/>
<evidence type="ECO:0000313" key="6">
    <source>
        <dbReference type="EMBL" id="KUJ73476.1"/>
    </source>
</evidence>
<dbReference type="Gene3D" id="3.40.190.290">
    <property type="match status" value="1"/>
</dbReference>
<comment type="caution">
    <text evidence="6">The sequence shown here is derived from an EMBL/GenBank/DDBJ whole genome shotgun (WGS) entry which is preliminary data.</text>
</comment>
<protein>
    <submittedName>
        <fullName evidence="6">LysR family transcriptional regulator</fullName>
    </submittedName>
</protein>
<dbReference type="AlphaFoldDB" id="A0A0X3TGQ2"/>
<evidence type="ECO:0000313" key="7">
    <source>
        <dbReference type="Proteomes" id="UP000053791"/>
    </source>
</evidence>
<dbReference type="InterPro" id="IPR036390">
    <property type="entry name" value="WH_DNA-bd_sf"/>
</dbReference>
<dbReference type="GO" id="GO:0010628">
    <property type="term" value="P:positive regulation of gene expression"/>
    <property type="evidence" value="ECO:0007669"/>
    <property type="project" value="TreeGrafter"/>
</dbReference>
<evidence type="ECO:0000256" key="3">
    <source>
        <dbReference type="ARBA" id="ARBA00023125"/>
    </source>
</evidence>
<gene>
    <name evidence="6" type="ORF">AVO45_14495</name>
</gene>
<accession>A0A0X3TGQ2</accession>
<keyword evidence="4" id="KW-0804">Transcription</keyword>
<dbReference type="Pfam" id="PF03466">
    <property type="entry name" value="LysR_substrate"/>
    <property type="match status" value="1"/>
</dbReference>
<dbReference type="OrthoDB" id="8479870at2"/>
<dbReference type="PANTHER" id="PTHR30427">
    <property type="entry name" value="TRANSCRIPTIONAL ACTIVATOR PROTEIN LYSR"/>
    <property type="match status" value="1"/>
</dbReference>
<dbReference type="Gene3D" id="1.10.10.10">
    <property type="entry name" value="Winged helix-like DNA-binding domain superfamily/Winged helix DNA-binding domain"/>
    <property type="match status" value="1"/>
</dbReference>
<dbReference type="PANTHER" id="PTHR30427:SF1">
    <property type="entry name" value="TRANSCRIPTIONAL ACTIVATOR PROTEIN LYSR"/>
    <property type="match status" value="1"/>
</dbReference>
<evidence type="ECO:0000259" key="5">
    <source>
        <dbReference type="PROSITE" id="PS50931"/>
    </source>
</evidence>
<dbReference type="InterPro" id="IPR000847">
    <property type="entry name" value="LysR_HTH_N"/>
</dbReference>
<dbReference type="InterPro" id="IPR005119">
    <property type="entry name" value="LysR_subst-bd"/>
</dbReference>
<keyword evidence="3" id="KW-0238">DNA-binding</keyword>
<dbReference type="SUPFAM" id="SSF46785">
    <property type="entry name" value="Winged helix' DNA-binding domain"/>
    <property type="match status" value="1"/>
</dbReference>
<dbReference type="Proteomes" id="UP000053791">
    <property type="component" value="Unassembled WGS sequence"/>
</dbReference>
<dbReference type="PRINTS" id="PR00039">
    <property type="entry name" value="HTHLYSR"/>
</dbReference>
<dbReference type="EMBL" id="LQBQ01000038">
    <property type="protein sequence ID" value="KUJ73476.1"/>
    <property type="molecule type" value="Genomic_DNA"/>
</dbReference>
<keyword evidence="7" id="KW-1185">Reference proteome</keyword>
<reference evidence="6 7" key="1">
    <citation type="submission" date="2015-12" db="EMBL/GenBank/DDBJ databases">
        <authorList>
            <person name="Shamseldin A."/>
            <person name="Moawad H."/>
            <person name="Abd El-Rahim W.M."/>
            <person name="Sadowsky M.J."/>
        </authorList>
    </citation>
    <scope>NUCLEOTIDE SEQUENCE [LARGE SCALE GENOMIC DNA]</scope>
    <source>
        <strain evidence="6 7">ZGT118</strain>
    </source>
</reference>
<dbReference type="GO" id="GO:0003700">
    <property type="term" value="F:DNA-binding transcription factor activity"/>
    <property type="evidence" value="ECO:0007669"/>
    <property type="project" value="InterPro"/>
</dbReference>
<dbReference type="Pfam" id="PF00126">
    <property type="entry name" value="HTH_1"/>
    <property type="match status" value="1"/>
</dbReference>
<feature type="domain" description="HTH lysR-type" evidence="5">
    <location>
        <begin position="1"/>
        <end position="60"/>
    </location>
</feature>
<proteinExistence type="inferred from homology"/>
<dbReference type="PROSITE" id="PS50931">
    <property type="entry name" value="HTH_LYSR"/>
    <property type="match status" value="1"/>
</dbReference>
<dbReference type="GO" id="GO:0043565">
    <property type="term" value="F:sequence-specific DNA binding"/>
    <property type="evidence" value="ECO:0007669"/>
    <property type="project" value="TreeGrafter"/>
</dbReference>
<comment type="similarity">
    <text evidence="1">Belongs to the LysR transcriptional regulatory family.</text>
</comment>
<evidence type="ECO:0000256" key="2">
    <source>
        <dbReference type="ARBA" id="ARBA00023015"/>
    </source>
</evidence>
<name>A0A0X3TGQ2_9RHOB</name>
<organism evidence="6 7">
    <name type="scientific">Ruegeria marisrubri</name>
    <dbReference type="NCBI Taxonomy" id="1685379"/>
    <lineage>
        <taxon>Bacteria</taxon>
        <taxon>Pseudomonadati</taxon>
        <taxon>Pseudomonadota</taxon>
        <taxon>Alphaproteobacteria</taxon>
        <taxon>Rhodobacterales</taxon>
        <taxon>Roseobacteraceae</taxon>
        <taxon>Ruegeria</taxon>
    </lineage>
</organism>
<sequence>MNSFFRHYQAFHAIIETGTVTRAAERLGVSQPAISNLLGQLERHTKLKLFERSRGRLLATPEAKVLFEEIDTVVRGLDHVNQAVVDLQNQKAGQLQVATSHAMAFGFMPEEIARFVTDKPNLSIAFQSQYSSKIQEWVIAGLFEIGICEPPVRHDGFDQIPFAFEIHCAVPEDSPLTRYQVLTPRLLDEVPFIVMGADHMVNRRVREAFHQERANMRIRCHTDLFRNALNMVKQGLGVALVDPFTLSSDDRRGCVLRRFEPRILMDIVIITVRGRPISTIGRQFLDQVSTSMSRLALPAAQLHIG</sequence>
<dbReference type="InterPro" id="IPR036388">
    <property type="entry name" value="WH-like_DNA-bd_sf"/>
</dbReference>